<evidence type="ECO:0000256" key="3">
    <source>
        <dbReference type="ARBA" id="ARBA00023082"/>
    </source>
</evidence>
<keyword evidence="2" id="KW-0805">Transcription regulation</keyword>
<evidence type="ECO:0000313" key="9">
    <source>
        <dbReference type="Proteomes" id="UP001499974"/>
    </source>
</evidence>
<dbReference type="InterPro" id="IPR014284">
    <property type="entry name" value="RNA_pol_sigma-70_dom"/>
</dbReference>
<dbReference type="PANTHER" id="PTHR43133:SF50">
    <property type="entry name" value="ECF RNA POLYMERASE SIGMA FACTOR SIGM"/>
    <property type="match status" value="1"/>
</dbReference>
<organism evidence="8 9">
    <name type="scientific">Nocardioides conyzicola</name>
    <dbReference type="NCBI Taxonomy" id="1651781"/>
    <lineage>
        <taxon>Bacteria</taxon>
        <taxon>Bacillati</taxon>
        <taxon>Actinomycetota</taxon>
        <taxon>Actinomycetes</taxon>
        <taxon>Propionibacteriales</taxon>
        <taxon>Nocardioidaceae</taxon>
        <taxon>Nocardioides</taxon>
    </lineage>
</organism>
<gene>
    <name evidence="8" type="ORF">GCM10023349_14690</name>
</gene>
<name>A0ABP8X557_9ACTN</name>
<feature type="domain" description="RNA polymerase sigma-70 region 2" evidence="6">
    <location>
        <begin position="18"/>
        <end position="77"/>
    </location>
</feature>
<sequence>MDHDGDFSAYASARWPTLVRSAVFLGCNLDEAHDLVQTTLLRCYTGWRRVEKATDRDAYVYRILLNCHRDSRRRRWWGERPTAALPDAGSDDPTRQVDMSDAVNRALGDLSKVNREVVVLRYYAHLSERQTAEVLGIAPGTVKSRLSRALNQLATNSHLSDLAEGTQR</sequence>
<dbReference type="NCBIfam" id="TIGR02937">
    <property type="entry name" value="sigma70-ECF"/>
    <property type="match status" value="1"/>
</dbReference>
<keyword evidence="3" id="KW-0731">Sigma factor</keyword>
<reference evidence="9" key="1">
    <citation type="journal article" date="2019" name="Int. J. Syst. Evol. Microbiol.">
        <title>The Global Catalogue of Microorganisms (GCM) 10K type strain sequencing project: providing services to taxonomists for standard genome sequencing and annotation.</title>
        <authorList>
            <consortium name="The Broad Institute Genomics Platform"/>
            <consortium name="The Broad Institute Genome Sequencing Center for Infectious Disease"/>
            <person name="Wu L."/>
            <person name="Ma J."/>
        </authorList>
    </citation>
    <scope>NUCLEOTIDE SEQUENCE [LARGE SCALE GENOMIC DNA]</scope>
    <source>
        <strain evidence="9">JCM 18531</strain>
    </source>
</reference>
<dbReference type="InterPro" id="IPR013325">
    <property type="entry name" value="RNA_pol_sigma_r2"/>
</dbReference>
<dbReference type="EMBL" id="BAABKM010000002">
    <property type="protein sequence ID" value="GAA4699446.1"/>
    <property type="molecule type" value="Genomic_DNA"/>
</dbReference>
<dbReference type="CDD" id="cd06171">
    <property type="entry name" value="Sigma70_r4"/>
    <property type="match status" value="1"/>
</dbReference>
<keyword evidence="4" id="KW-0238">DNA-binding</keyword>
<evidence type="ECO:0000313" key="8">
    <source>
        <dbReference type="EMBL" id="GAA4699446.1"/>
    </source>
</evidence>
<dbReference type="Pfam" id="PF08281">
    <property type="entry name" value="Sigma70_r4_2"/>
    <property type="match status" value="1"/>
</dbReference>
<evidence type="ECO:0000259" key="6">
    <source>
        <dbReference type="Pfam" id="PF04542"/>
    </source>
</evidence>
<dbReference type="InterPro" id="IPR013324">
    <property type="entry name" value="RNA_pol_sigma_r3/r4-like"/>
</dbReference>
<dbReference type="RefSeq" id="WP_345520594.1">
    <property type="nucleotide sequence ID" value="NZ_BAABKM010000002.1"/>
</dbReference>
<evidence type="ECO:0000256" key="4">
    <source>
        <dbReference type="ARBA" id="ARBA00023125"/>
    </source>
</evidence>
<dbReference type="SUPFAM" id="SSF88946">
    <property type="entry name" value="Sigma2 domain of RNA polymerase sigma factors"/>
    <property type="match status" value="1"/>
</dbReference>
<dbReference type="SUPFAM" id="SSF88659">
    <property type="entry name" value="Sigma3 and sigma4 domains of RNA polymerase sigma factors"/>
    <property type="match status" value="1"/>
</dbReference>
<feature type="domain" description="RNA polymerase sigma factor 70 region 4 type 2" evidence="7">
    <location>
        <begin position="101"/>
        <end position="153"/>
    </location>
</feature>
<dbReference type="InterPro" id="IPR014325">
    <property type="entry name" value="RNA_pol_sigma-E_actinobac"/>
</dbReference>
<dbReference type="PANTHER" id="PTHR43133">
    <property type="entry name" value="RNA POLYMERASE ECF-TYPE SIGMA FACTO"/>
    <property type="match status" value="1"/>
</dbReference>
<dbReference type="Gene3D" id="1.10.10.10">
    <property type="entry name" value="Winged helix-like DNA-binding domain superfamily/Winged helix DNA-binding domain"/>
    <property type="match status" value="1"/>
</dbReference>
<protein>
    <submittedName>
        <fullName evidence="8">SigE family RNA polymerase sigma factor</fullName>
    </submittedName>
</protein>
<keyword evidence="5" id="KW-0804">Transcription</keyword>
<keyword evidence="9" id="KW-1185">Reference proteome</keyword>
<dbReference type="InterPro" id="IPR039425">
    <property type="entry name" value="RNA_pol_sigma-70-like"/>
</dbReference>
<dbReference type="NCBIfam" id="TIGR02983">
    <property type="entry name" value="SigE-fam_strep"/>
    <property type="match status" value="1"/>
</dbReference>
<dbReference type="InterPro" id="IPR036388">
    <property type="entry name" value="WH-like_DNA-bd_sf"/>
</dbReference>
<comment type="similarity">
    <text evidence="1">Belongs to the sigma-70 factor family. ECF subfamily.</text>
</comment>
<evidence type="ECO:0000256" key="5">
    <source>
        <dbReference type="ARBA" id="ARBA00023163"/>
    </source>
</evidence>
<dbReference type="InterPro" id="IPR007627">
    <property type="entry name" value="RNA_pol_sigma70_r2"/>
</dbReference>
<dbReference type="Proteomes" id="UP001499974">
    <property type="component" value="Unassembled WGS sequence"/>
</dbReference>
<evidence type="ECO:0000256" key="2">
    <source>
        <dbReference type="ARBA" id="ARBA00023015"/>
    </source>
</evidence>
<proteinExistence type="inferred from homology"/>
<dbReference type="Pfam" id="PF04542">
    <property type="entry name" value="Sigma70_r2"/>
    <property type="match status" value="1"/>
</dbReference>
<dbReference type="Gene3D" id="1.10.1740.10">
    <property type="match status" value="1"/>
</dbReference>
<evidence type="ECO:0000259" key="7">
    <source>
        <dbReference type="Pfam" id="PF08281"/>
    </source>
</evidence>
<dbReference type="InterPro" id="IPR013249">
    <property type="entry name" value="RNA_pol_sigma70_r4_t2"/>
</dbReference>
<evidence type="ECO:0000256" key="1">
    <source>
        <dbReference type="ARBA" id="ARBA00010641"/>
    </source>
</evidence>
<accession>A0ABP8X557</accession>
<comment type="caution">
    <text evidence="8">The sequence shown here is derived from an EMBL/GenBank/DDBJ whole genome shotgun (WGS) entry which is preliminary data.</text>
</comment>